<dbReference type="GeneID" id="36586306"/>
<dbReference type="RefSeq" id="XP_024735155.1">
    <property type="nucleotide sequence ID" value="XM_024878229.1"/>
</dbReference>
<evidence type="ECO:0000313" key="5">
    <source>
        <dbReference type="EMBL" id="PMD58251.1"/>
    </source>
</evidence>
<gene>
    <name evidence="5" type="ORF">K444DRAFT_592186</name>
</gene>
<reference evidence="5 6" key="1">
    <citation type="submission" date="2016-04" db="EMBL/GenBank/DDBJ databases">
        <title>A degradative enzymes factory behind the ericoid mycorrhizal symbiosis.</title>
        <authorList>
            <consortium name="DOE Joint Genome Institute"/>
            <person name="Martino E."/>
            <person name="Morin E."/>
            <person name="Grelet G."/>
            <person name="Kuo A."/>
            <person name="Kohler A."/>
            <person name="Daghino S."/>
            <person name="Barry K."/>
            <person name="Choi C."/>
            <person name="Cichocki N."/>
            <person name="Clum A."/>
            <person name="Copeland A."/>
            <person name="Hainaut M."/>
            <person name="Haridas S."/>
            <person name="Labutti K."/>
            <person name="Lindquist E."/>
            <person name="Lipzen A."/>
            <person name="Khouja H.-R."/>
            <person name="Murat C."/>
            <person name="Ohm R."/>
            <person name="Olson A."/>
            <person name="Spatafora J."/>
            <person name="Veneault-Fourrey C."/>
            <person name="Henrissat B."/>
            <person name="Grigoriev I."/>
            <person name="Martin F."/>
            <person name="Perotto S."/>
        </authorList>
    </citation>
    <scope>NUCLEOTIDE SEQUENCE [LARGE SCALE GENOMIC DNA]</scope>
    <source>
        <strain evidence="5 6">E</strain>
    </source>
</reference>
<dbReference type="GO" id="GO:0016832">
    <property type="term" value="F:aldehyde-lyase activity"/>
    <property type="evidence" value="ECO:0007669"/>
    <property type="project" value="TreeGrafter"/>
</dbReference>
<name>A0A2J6T5F1_9HELO</name>
<dbReference type="Proteomes" id="UP000235371">
    <property type="component" value="Unassembled WGS sequence"/>
</dbReference>
<evidence type="ECO:0000256" key="2">
    <source>
        <dbReference type="ARBA" id="ARBA00022723"/>
    </source>
</evidence>
<dbReference type="SUPFAM" id="SSF51621">
    <property type="entry name" value="Phosphoenolpyruvate/pyruvate domain"/>
    <property type="match status" value="1"/>
</dbReference>
<dbReference type="PANTHER" id="PTHR30502:SF0">
    <property type="entry name" value="PHOSPHOENOLPYRUVATE CARBOXYLASE FAMILY PROTEIN"/>
    <property type="match status" value="1"/>
</dbReference>
<keyword evidence="5" id="KW-0670">Pyruvate</keyword>
<dbReference type="PANTHER" id="PTHR30502">
    <property type="entry name" value="2-KETO-3-DEOXY-L-RHAMNONATE ALDOLASE"/>
    <property type="match status" value="1"/>
</dbReference>
<comment type="similarity">
    <text evidence="1">Belongs to the HpcH/HpaI aldolase family.</text>
</comment>
<dbReference type="STRING" id="1095630.A0A2J6T5F1"/>
<dbReference type="InterPro" id="IPR005000">
    <property type="entry name" value="Aldolase/citrate-lyase_domain"/>
</dbReference>
<dbReference type="Gene3D" id="3.20.20.60">
    <property type="entry name" value="Phosphoenolpyruvate-binding domains"/>
    <property type="match status" value="1"/>
</dbReference>
<evidence type="ECO:0000313" key="6">
    <source>
        <dbReference type="Proteomes" id="UP000235371"/>
    </source>
</evidence>
<proteinExistence type="inferred from homology"/>
<dbReference type="AlphaFoldDB" id="A0A2J6T5F1"/>
<feature type="domain" description="HpcH/HpaI aldolase/citrate lyase" evidence="4">
    <location>
        <begin position="43"/>
        <end position="257"/>
    </location>
</feature>
<keyword evidence="6" id="KW-1185">Reference proteome</keyword>
<dbReference type="Pfam" id="PF03328">
    <property type="entry name" value="HpcH_HpaI"/>
    <property type="match status" value="1"/>
</dbReference>
<dbReference type="InterPro" id="IPR050251">
    <property type="entry name" value="HpcH-HpaI_aldolase"/>
</dbReference>
<organism evidence="5 6">
    <name type="scientific">Hyaloscypha bicolor E</name>
    <dbReference type="NCBI Taxonomy" id="1095630"/>
    <lineage>
        <taxon>Eukaryota</taxon>
        <taxon>Fungi</taxon>
        <taxon>Dikarya</taxon>
        <taxon>Ascomycota</taxon>
        <taxon>Pezizomycotina</taxon>
        <taxon>Leotiomycetes</taxon>
        <taxon>Helotiales</taxon>
        <taxon>Hyaloscyphaceae</taxon>
        <taxon>Hyaloscypha</taxon>
        <taxon>Hyaloscypha bicolor</taxon>
    </lineage>
</organism>
<keyword evidence="2" id="KW-0479">Metal-binding</keyword>
<protein>
    <submittedName>
        <fullName evidence="5">Phosphoenolpyruvate/pyruvate domain-containing protein</fullName>
    </submittedName>
</protein>
<evidence type="ECO:0000259" key="4">
    <source>
        <dbReference type="Pfam" id="PF03328"/>
    </source>
</evidence>
<keyword evidence="3" id="KW-0456">Lyase</keyword>
<dbReference type="OrthoDB" id="1621678at2759"/>
<dbReference type="InParanoid" id="A0A2J6T5F1"/>
<evidence type="ECO:0000256" key="1">
    <source>
        <dbReference type="ARBA" id="ARBA00005568"/>
    </source>
</evidence>
<dbReference type="InterPro" id="IPR015813">
    <property type="entry name" value="Pyrv/PenolPyrv_kinase-like_dom"/>
</dbReference>
<dbReference type="GO" id="GO:0005737">
    <property type="term" value="C:cytoplasm"/>
    <property type="evidence" value="ECO:0007669"/>
    <property type="project" value="TreeGrafter"/>
</dbReference>
<accession>A0A2J6T5F1</accession>
<evidence type="ECO:0000256" key="3">
    <source>
        <dbReference type="ARBA" id="ARBA00023239"/>
    </source>
</evidence>
<dbReference type="InterPro" id="IPR040442">
    <property type="entry name" value="Pyrv_kinase-like_dom_sf"/>
</dbReference>
<sequence length="279" mass="30232">MSAEFTSAVVSNTGKTRFRAALERARDGGAPCVGQWMEFPGYNLARTIAELGSDWVLVDCEHGNIADNEMYLAVGAIAAAGASPIVRIPAGEAWMMKRALDAGAHGIMIPMCETKEQAEAIVNGMKYPSKEWPNGIRGAGAMFAPAYFQQNGQDYLRHANDNIVVIVQIESRKAVENCEEIAETSGIDALFIDPNDLAASMGYFAFDHQKIEEVQQATVRVLKAAKDAGKFAGHFALSADIAAQRSKQGFHFMNCGAGISAITVWMSNEMARMKTLMDK</sequence>
<dbReference type="EMBL" id="KZ613828">
    <property type="protein sequence ID" value="PMD58251.1"/>
    <property type="molecule type" value="Genomic_DNA"/>
</dbReference>
<dbReference type="GO" id="GO:0046872">
    <property type="term" value="F:metal ion binding"/>
    <property type="evidence" value="ECO:0007669"/>
    <property type="project" value="UniProtKB-KW"/>
</dbReference>